<feature type="domain" description="DSBA-like thioredoxin" evidence="1">
    <location>
        <begin position="101"/>
        <end position="240"/>
    </location>
</feature>
<dbReference type="Proteomes" id="UP000245680">
    <property type="component" value="Unassembled WGS sequence"/>
</dbReference>
<name>A0A2V2LJ85_9RHOB</name>
<dbReference type="AlphaFoldDB" id="A0A2V2LJ85"/>
<dbReference type="Gene3D" id="3.40.30.10">
    <property type="entry name" value="Glutaredoxin"/>
    <property type="match status" value="1"/>
</dbReference>
<proteinExistence type="predicted"/>
<reference evidence="2 3" key="1">
    <citation type="submission" date="2018-05" db="EMBL/GenBank/DDBJ databases">
        <title>Rhodobacteraceae gen. nov., sp. nov. isolated from sea water.</title>
        <authorList>
            <person name="Ren Y."/>
        </authorList>
    </citation>
    <scope>NUCLEOTIDE SEQUENCE [LARGE SCALE GENOMIC DNA]</scope>
    <source>
        <strain evidence="2 3">TG-679</strain>
    </source>
</reference>
<accession>A0A2V2LJ85</accession>
<evidence type="ECO:0000313" key="2">
    <source>
        <dbReference type="EMBL" id="PWR02419.1"/>
    </source>
</evidence>
<sequence>MMADRRTLLLMLVAGGAVVGGFRVLPSLVEGLPDFEPLDDPPGFRRVAGGSVSSGFNPFVGLSVGGSEETPARVTPDSLRADLCSHLFGTAARSEGVVPIASFADYYCPYCRVQTKRLSDLASDLGSEVAIEWHELPLLGETSILAARAALAAKRQDAYVAFHESLLTSPFRANAEYLSLLSERIGVDHTRLIADMESESVSRELEISAALSRLFAFVGTPAMVVGRTVIQGEISDRTLRRIISLEREEGWSSVC</sequence>
<gene>
    <name evidence="2" type="ORF">DKT77_12510</name>
</gene>
<dbReference type="Pfam" id="PF01323">
    <property type="entry name" value="DSBA"/>
    <property type="match status" value="1"/>
</dbReference>
<dbReference type="OrthoDB" id="9780147at2"/>
<dbReference type="GO" id="GO:0016491">
    <property type="term" value="F:oxidoreductase activity"/>
    <property type="evidence" value="ECO:0007669"/>
    <property type="project" value="InterPro"/>
</dbReference>
<evidence type="ECO:0000313" key="3">
    <source>
        <dbReference type="Proteomes" id="UP000245680"/>
    </source>
</evidence>
<dbReference type="EMBL" id="QGKU01000038">
    <property type="protein sequence ID" value="PWR02419.1"/>
    <property type="molecule type" value="Genomic_DNA"/>
</dbReference>
<comment type="caution">
    <text evidence="2">The sequence shown here is derived from an EMBL/GenBank/DDBJ whole genome shotgun (WGS) entry which is preliminary data.</text>
</comment>
<keyword evidence="3" id="KW-1185">Reference proteome</keyword>
<dbReference type="SUPFAM" id="SSF52833">
    <property type="entry name" value="Thioredoxin-like"/>
    <property type="match status" value="1"/>
</dbReference>
<protein>
    <recommendedName>
        <fullName evidence="1">DSBA-like thioredoxin domain-containing protein</fullName>
    </recommendedName>
</protein>
<organism evidence="2 3">
    <name type="scientific">Meridianimarinicoccus roseus</name>
    <dbReference type="NCBI Taxonomy" id="2072018"/>
    <lineage>
        <taxon>Bacteria</taxon>
        <taxon>Pseudomonadati</taxon>
        <taxon>Pseudomonadota</taxon>
        <taxon>Alphaproteobacteria</taxon>
        <taxon>Rhodobacterales</taxon>
        <taxon>Paracoccaceae</taxon>
        <taxon>Meridianimarinicoccus</taxon>
    </lineage>
</organism>
<dbReference type="InterPro" id="IPR036249">
    <property type="entry name" value="Thioredoxin-like_sf"/>
</dbReference>
<evidence type="ECO:0000259" key="1">
    <source>
        <dbReference type="Pfam" id="PF01323"/>
    </source>
</evidence>
<dbReference type="InterPro" id="IPR001853">
    <property type="entry name" value="DSBA-like_thioredoxin_dom"/>
</dbReference>